<dbReference type="Proteomes" id="UP000032679">
    <property type="component" value="Unassembled WGS sequence"/>
</dbReference>
<keyword evidence="1" id="KW-0732">Signal</keyword>
<keyword evidence="3" id="KW-1185">Reference proteome</keyword>
<protein>
    <recommendedName>
        <fullName evidence="4">Rap1a immunity protein domain-containing protein</fullName>
    </recommendedName>
</protein>
<accession>A0A0D6MPZ5</accession>
<evidence type="ECO:0000313" key="2">
    <source>
        <dbReference type="EMBL" id="GAN55363.1"/>
    </source>
</evidence>
<feature type="chain" id="PRO_5002308098" description="Rap1a immunity protein domain-containing protein" evidence="1">
    <location>
        <begin position="23"/>
        <end position="134"/>
    </location>
</feature>
<dbReference type="AlphaFoldDB" id="A0A0D6MPZ5"/>
<sequence length="134" mass="14395">MRHCWKAATMALLATGMSEVQAAELPIWNSPQVGADMAADGCGTWQAAQHHGGNSRNIEIAQASGFLGQMVAYAGARNTAPMDTEPKRISAYIDRFCARHVSEKVQIGVAALAIEMTVKHVIRQRDARGPAPQP</sequence>
<evidence type="ECO:0000256" key="1">
    <source>
        <dbReference type="SAM" id="SignalP"/>
    </source>
</evidence>
<feature type="signal peptide" evidence="1">
    <location>
        <begin position="1"/>
        <end position="22"/>
    </location>
</feature>
<evidence type="ECO:0008006" key="4">
    <source>
        <dbReference type="Google" id="ProtNLM"/>
    </source>
</evidence>
<comment type="caution">
    <text evidence="2">The sequence shown here is derived from an EMBL/GenBank/DDBJ whole genome shotgun (WGS) entry which is preliminary data.</text>
</comment>
<reference evidence="2 3" key="1">
    <citation type="submission" date="2012-10" db="EMBL/GenBank/DDBJ databases">
        <title>Genome sequencing of Tanticharoenia sakaeratensis NBRC 103193.</title>
        <authorList>
            <person name="Azuma Y."/>
            <person name="Hadano H."/>
            <person name="Hirakawa H."/>
            <person name="Matsushita K."/>
        </authorList>
    </citation>
    <scope>NUCLEOTIDE SEQUENCE [LARGE SCALE GENOMIC DNA]</scope>
    <source>
        <strain evidence="2 3">NBRC 103193</strain>
    </source>
</reference>
<gene>
    <name evidence="2" type="ORF">Tasa_047_008</name>
</gene>
<proteinExistence type="predicted"/>
<dbReference type="EMBL" id="BALE01000047">
    <property type="protein sequence ID" value="GAN55363.1"/>
    <property type="molecule type" value="Genomic_DNA"/>
</dbReference>
<name>A0A0D6MPZ5_9PROT</name>
<evidence type="ECO:0000313" key="3">
    <source>
        <dbReference type="Proteomes" id="UP000032679"/>
    </source>
</evidence>
<organism evidence="2 3">
    <name type="scientific">Tanticharoenia sakaeratensis NBRC 103193</name>
    <dbReference type="NCBI Taxonomy" id="1231623"/>
    <lineage>
        <taxon>Bacteria</taxon>
        <taxon>Pseudomonadati</taxon>
        <taxon>Pseudomonadota</taxon>
        <taxon>Alphaproteobacteria</taxon>
        <taxon>Acetobacterales</taxon>
        <taxon>Acetobacteraceae</taxon>
        <taxon>Tanticharoenia</taxon>
    </lineage>
</organism>